<comment type="caution">
    <text evidence="2">The sequence shown here is derived from an EMBL/GenBank/DDBJ whole genome shotgun (WGS) entry which is preliminary data.</text>
</comment>
<dbReference type="RefSeq" id="WP_189488477.1">
    <property type="nucleotide sequence ID" value="NZ_BMZO01000003.1"/>
</dbReference>
<evidence type="ECO:0000259" key="1">
    <source>
        <dbReference type="Pfam" id="PF00149"/>
    </source>
</evidence>
<dbReference type="AlphaFoldDB" id="A0A8J3DGX8"/>
<dbReference type="InterPro" id="IPR026336">
    <property type="entry name" value="PdeM-like"/>
</dbReference>
<dbReference type="InterPro" id="IPR029052">
    <property type="entry name" value="Metallo-depent_PP-like"/>
</dbReference>
<reference evidence="2" key="2">
    <citation type="submission" date="2020-09" db="EMBL/GenBank/DDBJ databases">
        <authorList>
            <person name="Sun Q."/>
            <person name="Kim S."/>
        </authorList>
    </citation>
    <scope>NUCLEOTIDE SEQUENCE</scope>
    <source>
        <strain evidence="2">KCTC 42097</strain>
    </source>
</reference>
<dbReference type="InterPro" id="IPR024173">
    <property type="entry name" value="Pesterase_MJ0037-like"/>
</dbReference>
<protein>
    <submittedName>
        <fullName evidence="2">Metallophosphatase</fullName>
    </submittedName>
</protein>
<dbReference type="PANTHER" id="PTHR39323">
    <property type="entry name" value="BLR1149 PROTEIN"/>
    <property type="match status" value="1"/>
</dbReference>
<reference evidence="2" key="1">
    <citation type="journal article" date="2014" name="Int. J. Syst. Evol. Microbiol.">
        <title>Complete genome sequence of Corynebacterium casei LMG S-19264T (=DSM 44701T), isolated from a smear-ripened cheese.</title>
        <authorList>
            <consortium name="US DOE Joint Genome Institute (JGI-PGF)"/>
            <person name="Walter F."/>
            <person name="Albersmeier A."/>
            <person name="Kalinowski J."/>
            <person name="Ruckert C."/>
        </authorList>
    </citation>
    <scope>NUCLEOTIDE SEQUENCE</scope>
    <source>
        <strain evidence="2">KCTC 42097</strain>
    </source>
</reference>
<dbReference type="Pfam" id="PF00149">
    <property type="entry name" value="Metallophos"/>
    <property type="match status" value="1"/>
</dbReference>
<keyword evidence="3" id="KW-1185">Reference proteome</keyword>
<dbReference type="SUPFAM" id="SSF56300">
    <property type="entry name" value="Metallo-dependent phosphatases"/>
    <property type="match status" value="1"/>
</dbReference>
<accession>A0A8J3DGX8</accession>
<dbReference type="NCBIfam" id="TIGR04123">
    <property type="entry name" value="P_estr_lig_assc"/>
    <property type="match status" value="1"/>
</dbReference>
<gene>
    <name evidence="2" type="ORF">GCM10010136_09690</name>
</gene>
<dbReference type="GO" id="GO:0016787">
    <property type="term" value="F:hydrolase activity"/>
    <property type="evidence" value="ECO:0007669"/>
    <property type="project" value="InterPro"/>
</dbReference>
<proteinExistence type="predicted"/>
<dbReference type="PANTHER" id="PTHR39323:SF1">
    <property type="entry name" value="BLR1149 PROTEIN"/>
    <property type="match status" value="1"/>
</dbReference>
<feature type="domain" description="Calcineurin-like phosphoesterase" evidence="1">
    <location>
        <begin position="37"/>
        <end position="128"/>
    </location>
</feature>
<dbReference type="PIRSF" id="PIRSF000887">
    <property type="entry name" value="Pesterase_MJ0037"/>
    <property type="match status" value="1"/>
</dbReference>
<sequence>MMLKPEIVLPAGARLVLLRDERVICLAQGALYLPESKTLIVSDLHLEKGSSLARRGWFLPPYDSRTTLALLAAIVAQIDPKRIVSLGDSFHDSHGAIRLDNECVALLAGMQRGRDFIWISGNHDPVHARSLGGDLVENIQIGDLVLRHEPGALGSKSEISGHLHPCARIVRNGRAVRRRCFATDGTRMILPAFGTLAGSLNVLDAAYAGLFATNRFQALMMGESAIFAIAHRMLVDDRPGLR</sequence>
<evidence type="ECO:0000313" key="2">
    <source>
        <dbReference type="EMBL" id="GHC66524.1"/>
    </source>
</evidence>
<dbReference type="Gene3D" id="3.60.21.10">
    <property type="match status" value="1"/>
</dbReference>
<name>A0A8J3DGX8_9HYPH</name>
<dbReference type="EMBL" id="BMZO01000003">
    <property type="protein sequence ID" value="GHC66524.1"/>
    <property type="molecule type" value="Genomic_DNA"/>
</dbReference>
<dbReference type="Proteomes" id="UP000641137">
    <property type="component" value="Unassembled WGS sequence"/>
</dbReference>
<evidence type="ECO:0000313" key="3">
    <source>
        <dbReference type="Proteomes" id="UP000641137"/>
    </source>
</evidence>
<organism evidence="2 3">
    <name type="scientific">Limoniibacter endophyticus</name>
    <dbReference type="NCBI Taxonomy" id="1565040"/>
    <lineage>
        <taxon>Bacteria</taxon>
        <taxon>Pseudomonadati</taxon>
        <taxon>Pseudomonadota</taxon>
        <taxon>Alphaproteobacteria</taxon>
        <taxon>Hyphomicrobiales</taxon>
        <taxon>Bartonellaceae</taxon>
        <taxon>Limoniibacter</taxon>
    </lineage>
</organism>
<dbReference type="InterPro" id="IPR004843">
    <property type="entry name" value="Calcineurin-like_PHP"/>
</dbReference>